<protein>
    <recommendedName>
        <fullName evidence="1">RNA helicase</fullName>
        <ecNumber evidence="1">3.6.4.13</ecNumber>
    </recommendedName>
</protein>
<evidence type="ECO:0000256" key="2">
    <source>
        <dbReference type="ARBA" id="ARBA00022741"/>
    </source>
</evidence>
<dbReference type="GO" id="GO:0005524">
    <property type="term" value="F:ATP binding"/>
    <property type="evidence" value="ECO:0007669"/>
    <property type="project" value="UniProtKB-KW"/>
</dbReference>
<reference evidence="13" key="2">
    <citation type="submission" date="2017-10" db="EMBL/GenBank/DDBJ databases">
        <title>Ladona fulva Genome sequencing and assembly.</title>
        <authorList>
            <person name="Murali S."/>
            <person name="Richards S."/>
            <person name="Bandaranaike D."/>
            <person name="Bellair M."/>
            <person name="Blankenburg K."/>
            <person name="Chao H."/>
            <person name="Dinh H."/>
            <person name="Doddapaneni H."/>
            <person name="Dugan-Rocha S."/>
            <person name="Elkadiri S."/>
            <person name="Gnanaolivu R."/>
            <person name="Hernandez B."/>
            <person name="Skinner E."/>
            <person name="Javaid M."/>
            <person name="Lee S."/>
            <person name="Li M."/>
            <person name="Ming W."/>
            <person name="Munidasa M."/>
            <person name="Muniz J."/>
            <person name="Nguyen L."/>
            <person name="Hughes D."/>
            <person name="Osuji N."/>
            <person name="Pu L.-L."/>
            <person name="Puazo M."/>
            <person name="Qu C."/>
            <person name="Quiroz J."/>
            <person name="Raj R."/>
            <person name="Weissenberger G."/>
            <person name="Xin Y."/>
            <person name="Zou X."/>
            <person name="Han Y."/>
            <person name="Worley K."/>
            <person name="Muzny D."/>
            <person name="Gibbs R."/>
        </authorList>
    </citation>
    <scope>NUCLEOTIDE SEQUENCE</scope>
    <source>
        <strain evidence="13">Sampled in the wild</strain>
    </source>
</reference>
<dbReference type="GO" id="GO:0003724">
    <property type="term" value="F:RNA helicase activity"/>
    <property type="evidence" value="ECO:0007669"/>
    <property type="project" value="UniProtKB-EC"/>
</dbReference>
<evidence type="ECO:0000256" key="7">
    <source>
        <dbReference type="PROSITE-ProRule" id="PRU00552"/>
    </source>
</evidence>
<keyword evidence="3 8" id="KW-0378">Hydrolase</keyword>
<keyword evidence="14" id="KW-1185">Reference proteome</keyword>
<dbReference type="SMART" id="SM00487">
    <property type="entry name" value="DEXDc"/>
    <property type="match status" value="1"/>
</dbReference>
<dbReference type="OrthoDB" id="196131at2759"/>
<dbReference type="Pfam" id="PF00270">
    <property type="entry name" value="DEAD"/>
    <property type="match status" value="1"/>
</dbReference>
<evidence type="ECO:0000313" key="14">
    <source>
        <dbReference type="Proteomes" id="UP000792457"/>
    </source>
</evidence>
<name>A0A8K0P461_LADFU</name>
<comment type="catalytic activity">
    <reaction evidence="6">
        <text>ATP + H2O = ADP + phosphate + H(+)</text>
        <dbReference type="Rhea" id="RHEA:13065"/>
        <dbReference type="ChEBI" id="CHEBI:15377"/>
        <dbReference type="ChEBI" id="CHEBI:15378"/>
        <dbReference type="ChEBI" id="CHEBI:30616"/>
        <dbReference type="ChEBI" id="CHEBI:43474"/>
        <dbReference type="ChEBI" id="CHEBI:456216"/>
        <dbReference type="EC" id="3.6.4.13"/>
    </reaction>
</comment>
<dbReference type="InterPro" id="IPR011545">
    <property type="entry name" value="DEAD/DEAH_box_helicase_dom"/>
</dbReference>
<dbReference type="SMART" id="SM00490">
    <property type="entry name" value="HELICc"/>
    <property type="match status" value="1"/>
</dbReference>
<evidence type="ECO:0000256" key="5">
    <source>
        <dbReference type="ARBA" id="ARBA00022840"/>
    </source>
</evidence>
<feature type="domain" description="Helicase C-terminal" evidence="11">
    <location>
        <begin position="378"/>
        <end position="525"/>
    </location>
</feature>
<dbReference type="EMBL" id="KZ308568">
    <property type="protein sequence ID" value="KAG8231678.1"/>
    <property type="molecule type" value="Genomic_DNA"/>
</dbReference>
<evidence type="ECO:0000259" key="12">
    <source>
        <dbReference type="PROSITE" id="PS51195"/>
    </source>
</evidence>
<dbReference type="InterPro" id="IPR027417">
    <property type="entry name" value="P-loop_NTPase"/>
</dbReference>
<dbReference type="GO" id="GO:0031047">
    <property type="term" value="P:regulatory ncRNA-mediated gene silencing"/>
    <property type="evidence" value="ECO:0007669"/>
    <property type="project" value="UniProtKB-ARBA"/>
</dbReference>
<accession>A0A8K0P461</accession>
<dbReference type="PROSITE" id="PS51192">
    <property type="entry name" value="HELICASE_ATP_BIND_1"/>
    <property type="match status" value="1"/>
</dbReference>
<reference evidence="13" key="1">
    <citation type="submission" date="2013-04" db="EMBL/GenBank/DDBJ databases">
        <authorList>
            <person name="Qu J."/>
            <person name="Murali S.C."/>
            <person name="Bandaranaike D."/>
            <person name="Bellair M."/>
            <person name="Blankenburg K."/>
            <person name="Chao H."/>
            <person name="Dinh H."/>
            <person name="Doddapaneni H."/>
            <person name="Downs B."/>
            <person name="Dugan-Rocha S."/>
            <person name="Elkadiri S."/>
            <person name="Gnanaolivu R.D."/>
            <person name="Hernandez B."/>
            <person name="Javaid M."/>
            <person name="Jayaseelan J.C."/>
            <person name="Lee S."/>
            <person name="Li M."/>
            <person name="Ming W."/>
            <person name="Munidasa M."/>
            <person name="Muniz J."/>
            <person name="Nguyen L."/>
            <person name="Ongeri F."/>
            <person name="Osuji N."/>
            <person name="Pu L.-L."/>
            <person name="Puazo M."/>
            <person name="Qu C."/>
            <person name="Quiroz J."/>
            <person name="Raj R."/>
            <person name="Weissenberger G."/>
            <person name="Xin Y."/>
            <person name="Zou X."/>
            <person name="Han Y."/>
            <person name="Richards S."/>
            <person name="Worley K."/>
            <person name="Muzny D."/>
            <person name="Gibbs R."/>
        </authorList>
    </citation>
    <scope>NUCLEOTIDE SEQUENCE</scope>
    <source>
        <strain evidence="13">Sampled in the wild</strain>
    </source>
</reference>
<evidence type="ECO:0000256" key="9">
    <source>
        <dbReference type="SAM" id="MobiDB-lite"/>
    </source>
</evidence>
<feature type="region of interest" description="Disordered" evidence="9">
    <location>
        <begin position="54"/>
        <end position="93"/>
    </location>
</feature>
<evidence type="ECO:0000256" key="4">
    <source>
        <dbReference type="ARBA" id="ARBA00022806"/>
    </source>
</evidence>
<feature type="short sequence motif" description="Q motif" evidence="7">
    <location>
        <begin position="144"/>
        <end position="172"/>
    </location>
</feature>
<dbReference type="InterPro" id="IPR000629">
    <property type="entry name" value="RNA-helicase_DEAD-box_CS"/>
</dbReference>
<keyword evidence="2 8" id="KW-0547">Nucleotide-binding</keyword>
<dbReference type="GO" id="GO:0016787">
    <property type="term" value="F:hydrolase activity"/>
    <property type="evidence" value="ECO:0007669"/>
    <property type="project" value="UniProtKB-KW"/>
</dbReference>
<dbReference type="CDD" id="cd18787">
    <property type="entry name" value="SF2_C_DEAD"/>
    <property type="match status" value="1"/>
</dbReference>
<evidence type="ECO:0000259" key="11">
    <source>
        <dbReference type="PROSITE" id="PS51194"/>
    </source>
</evidence>
<sequence length="582" mass="65749">MQSTDSNRFKMLVRPQSILRSMKLTLNICCKTTCPVVAANITTSCSCRFRERDQNRGRSRFSDDRKNGGFGGGMDFGGKNSLKGKQPGERLRKPQWDLKSLQPFTKDFYVPHPNIMRRSMQEVEMYRASKEITVKGKNVPFPNQHFEEGNFPDYVMKEIRKQGFSEPTAIQAQGWPIALNGRDMVGIAQTGSGKTLAYILPATVHINHQPSLARGDGPIALVLAPTRELAQQIQQVAREFGSATYVRNTCIFGGAPKGPQARDLERGVEIVIATPGRLIDFLERGTTNLRRCTYLVLDEADRMLDMGFEPQIRKIVEQIRPDRQTLMWSATWPKEVRNLAEEFLTDYIQVNIGSLQLSANHNILQIVDVCQEYEKQNKLSKLLSEIGAERDSKTIIFVETKRKVEDITRNIKREGWPAVCIHGDKSQPERDYVLREFRNGRSPILVATDVAARGLDVEDVKFVINFDYPNSSEDYIHRIGRTGRCKQTGTSYAFFTPNNSRQARDLVAVLREANQHVNPKLDEMASMRFGGGGRFGNGRNRWGGNNYGNSNGYRASGSRNSAKGWNENSVNSFMAYKTDVRA</sequence>
<dbReference type="Pfam" id="PF00271">
    <property type="entry name" value="Helicase_C"/>
    <property type="match status" value="1"/>
</dbReference>
<dbReference type="Gene3D" id="3.40.50.300">
    <property type="entry name" value="P-loop containing nucleotide triphosphate hydrolases"/>
    <property type="match status" value="2"/>
</dbReference>
<evidence type="ECO:0000256" key="6">
    <source>
        <dbReference type="ARBA" id="ARBA00047984"/>
    </source>
</evidence>
<proteinExistence type="inferred from homology"/>
<dbReference type="EC" id="3.6.4.13" evidence="1"/>
<feature type="domain" description="DEAD-box RNA helicase Q" evidence="12">
    <location>
        <begin position="144"/>
        <end position="172"/>
    </location>
</feature>
<dbReference type="PROSITE" id="PS00039">
    <property type="entry name" value="DEAD_ATP_HELICASE"/>
    <property type="match status" value="1"/>
</dbReference>
<dbReference type="PANTHER" id="PTHR47958">
    <property type="entry name" value="ATP-DEPENDENT RNA HELICASE DBP3"/>
    <property type="match status" value="1"/>
</dbReference>
<keyword evidence="5 8" id="KW-0067">ATP-binding</keyword>
<evidence type="ECO:0000256" key="3">
    <source>
        <dbReference type="ARBA" id="ARBA00022801"/>
    </source>
</evidence>
<gene>
    <name evidence="13" type="ORF">J437_LFUL007453</name>
</gene>
<dbReference type="GO" id="GO:0003676">
    <property type="term" value="F:nucleic acid binding"/>
    <property type="evidence" value="ECO:0007669"/>
    <property type="project" value="InterPro"/>
</dbReference>
<evidence type="ECO:0000256" key="1">
    <source>
        <dbReference type="ARBA" id="ARBA00012552"/>
    </source>
</evidence>
<dbReference type="PROSITE" id="PS51194">
    <property type="entry name" value="HELICASE_CTER"/>
    <property type="match status" value="1"/>
</dbReference>
<dbReference type="InterPro" id="IPR014014">
    <property type="entry name" value="RNA_helicase_DEAD_Q_motif"/>
</dbReference>
<feature type="compositionally biased region" description="Basic and acidic residues" evidence="9">
    <location>
        <begin position="54"/>
        <end position="67"/>
    </location>
</feature>
<feature type="domain" description="Helicase ATP-binding" evidence="10">
    <location>
        <begin position="175"/>
        <end position="350"/>
    </location>
</feature>
<evidence type="ECO:0000259" key="10">
    <source>
        <dbReference type="PROSITE" id="PS51192"/>
    </source>
</evidence>
<organism evidence="13 14">
    <name type="scientific">Ladona fulva</name>
    <name type="common">Scarce chaser dragonfly</name>
    <name type="synonym">Libellula fulva</name>
    <dbReference type="NCBI Taxonomy" id="123851"/>
    <lineage>
        <taxon>Eukaryota</taxon>
        <taxon>Metazoa</taxon>
        <taxon>Ecdysozoa</taxon>
        <taxon>Arthropoda</taxon>
        <taxon>Hexapoda</taxon>
        <taxon>Insecta</taxon>
        <taxon>Pterygota</taxon>
        <taxon>Palaeoptera</taxon>
        <taxon>Odonata</taxon>
        <taxon>Epiprocta</taxon>
        <taxon>Anisoptera</taxon>
        <taxon>Libelluloidea</taxon>
        <taxon>Libellulidae</taxon>
        <taxon>Ladona</taxon>
    </lineage>
</organism>
<comment type="similarity">
    <text evidence="8">Belongs to the DEAD box helicase family.</text>
</comment>
<dbReference type="InterPro" id="IPR001650">
    <property type="entry name" value="Helicase_C-like"/>
</dbReference>
<dbReference type="Proteomes" id="UP000792457">
    <property type="component" value="Unassembled WGS sequence"/>
</dbReference>
<keyword evidence="4 8" id="KW-0347">Helicase</keyword>
<dbReference type="SUPFAM" id="SSF52540">
    <property type="entry name" value="P-loop containing nucleoside triphosphate hydrolases"/>
    <property type="match status" value="1"/>
</dbReference>
<dbReference type="FunFam" id="3.40.50.300:FF:000079">
    <property type="entry name" value="probable ATP-dependent RNA helicase DDX17"/>
    <property type="match status" value="1"/>
</dbReference>
<dbReference type="AlphaFoldDB" id="A0A8K0P461"/>
<dbReference type="PROSITE" id="PS51195">
    <property type="entry name" value="Q_MOTIF"/>
    <property type="match status" value="1"/>
</dbReference>
<dbReference type="FunFam" id="3.40.50.300:FF:000008">
    <property type="entry name" value="ATP-dependent RNA helicase RhlB"/>
    <property type="match status" value="1"/>
</dbReference>
<comment type="caution">
    <text evidence="13">The sequence shown here is derived from an EMBL/GenBank/DDBJ whole genome shotgun (WGS) entry which is preliminary data.</text>
</comment>
<evidence type="ECO:0000313" key="13">
    <source>
        <dbReference type="EMBL" id="KAG8231678.1"/>
    </source>
</evidence>
<dbReference type="InterPro" id="IPR014001">
    <property type="entry name" value="Helicase_ATP-bd"/>
</dbReference>
<evidence type="ECO:0000256" key="8">
    <source>
        <dbReference type="RuleBase" id="RU000492"/>
    </source>
</evidence>